<protein>
    <submittedName>
        <fullName evidence="3">ABC transporter permease</fullName>
    </submittedName>
</protein>
<sequence length="274" mass="29023">MSTYRSTHQAVGSDTDRSPSGLATGIRPAVGGIPFLRLCAVELRKQLDTRAGLWLLVAIALVNTGFIALTFFTADAASLTWTSLAESASLGQLLLLPLIGVMAATSEWSARTALSTFTLEPRRTRVNLAKLVSAGSLGLIVMVVTLLVSAALNLAGILWQGADGSWALNWGLVGGTALALVLLVWQGVAFGLAFLSTPVAIVAYLGLPTLWTVLTLTIESLRGPAEWLDVNTTLSVLMTGAMTADDWPRLAVSLVVWLGVPLAFGLWRTARREP</sequence>
<proteinExistence type="predicted"/>
<comment type="caution">
    <text evidence="3">The sequence shown here is derived from an EMBL/GenBank/DDBJ whole genome shotgun (WGS) entry which is preliminary data.</text>
</comment>
<dbReference type="AlphaFoldDB" id="A0A2S3ZAV4"/>
<evidence type="ECO:0000313" key="4">
    <source>
        <dbReference type="Proteomes" id="UP000237340"/>
    </source>
</evidence>
<feature type="region of interest" description="Disordered" evidence="1">
    <location>
        <begin position="1"/>
        <end position="23"/>
    </location>
</feature>
<feature type="transmembrane region" description="Helical" evidence="2">
    <location>
        <begin position="92"/>
        <end position="110"/>
    </location>
</feature>
<feature type="transmembrane region" description="Helical" evidence="2">
    <location>
        <begin position="192"/>
        <end position="214"/>
    </location>
</feature>
<keyword evidence="4" id="KW-1185">Reference proteome</keyword>
<feature type="transmembrane region" description="Helical" evidence="2">
    <location>
        <begin position="53"/>
        <end position="72"/>
    </location>
</feature>
<organism evidence="3 4">
    <name type="scientific">Cryobacterium zongtaii</name>
    <dbReference type="NCBI Taxonomy" id="1259217"/>
    <lineage>
        <taxon>Bacteria</taxon>
        <taxon>Bacillati</taxon>
        <taxon>Actinomycetota</taxon>
        <taxon>Actinomycetes</taxon>
        <taxon>Micrococcales</taxon>
        <taxon>Microbacteriaceae</taxon>
        <taxon>Cryobacterium</taxon>
    </lineage>
</organism>
<feature type="compositionally biased region" description="Polar residues" evidence="1">
    <location>
        <begin position="1"/>
        <end position="12"/>
    </location>
</feature>
<dbReference type="EMBL" id="PPXD01000026">
    <property type="protein sequence ID" value="POH62670.1"/>
    <property type="molecule type" value="Genomic_DNA"/>
</dbReference>
<feature type="transmembrane region" description="Helical" evidence="2">
    <location>
        <begin position="131"/>
        <end position="155"/>
    </location>
</feature>
<evidence type="ECO:0000313" key="3">
    <source>
        <dbReference type="EMBL" id="POH62670.1"/>
    </source>
</evidence>
<evidence type="ECO:0000256" key="2">
    <source>
        <dbReference type="SAM" id="Phobius"/>
    </source>
</evidence>
<evidence type="ECO:0000256" key="1">
    <source>
        <dbReference type="SAM" id="MobiDB-lite"/>
    </source>
</evidence>
<feature type="transmembrane region" description="Helical" evidence="2">
    <location>
        <begin position="247"/>
        <end position="267"/>
    </location>
</feature>
<name>A0A2S3ZAV4_9MICO</name>
<gene>
    <name evidence="3" type="ORF">C3B61_17705</name>
</gene>
<dbReference type="RefSeq" id="WP_103461796.1">
    <property type="nucleotide sequence ID" value="NZ_PPXD01000026.1"/>
</dbReference>
<accession>A0A2S3ZAV4</accession>
<keyword evidence="2" id="KW-0812">Transmembrane</keyword>
<keyword evidence="2" id="KW-0472">Membrane</keyword>
<feature type="transmembrane region" description="Helical" evidence="2">
    <location>
        <begin position="167"/>
        <end position="185"/>
    </location>
</feature>
<keyword evidence="2" id="KW-1133">Transmembrane helix</keyword>
<reference evidence="3 4" key="1">
    <citation type="submission" date="2018-01" db="EMBL/GenBank/DDBJ databases">
        <title>Cryobacterium sp. nov., from glaciers in China.</title>
        <authorList>
            <person name="Liu Q."/>
            <person name="Xin Y.-H."/>
        </authorList>
    </citation>
    <scope>NUCLEOTIDE SEQUENCE [LARGE SCALE GENOMIC DNA]</scope>
    <source>
        <strain evidence="3 4">TMN-42</strain>
    </source>
</reference>
<dbReference type="Proteomes" id="UP000237340">
    <property type="component" value="Unassembled WGS sequence"/>
</dbReference>